<evidence type="ECO:0000313" key="12">
    <source>
        <dbReference type="EMBL" id="MFC3688350.1"/>
    </source>
</evidence>
<dbReference type="Pfam" id="PF03129">
    <property type="entry name" value="HGTP_anticodon"/>
    <property type="match status" value="1"/>
</dbReference>
<evidence type="ECO:0000256" key="1">
    <source>
        <dbReference type="ARBA" id="ARBA00004496"/>
    </source>
</evidence>
<dbReference type="InterPro" id="IPR004154">
    <property type="entry name" value="Anticodon-bd"/>
</dbReference>
<dbReference type="SUPFAM" id="SSF52954">
    <property type="entry name" value="Class II aaRS ABD-related"/>
    <property type="match status" value="1"/>
</dbReference>
<dbReference type="RefSeq" id="WP_340291544.1">
    <property type="nucleotide sequence ID" value="NZ_JBBEOI010000042.1"/>
</dbReference>
<proteinExistence type="inferred from homology"/>
<dbReference type="Gene3D" id="3.40.50.800">
    <property type="entry name" value="Anticodon-binding domain"/>
    <property type="match status" value="1"/>
</dbReference>
<comment type="catalytic activity">
    <reaction evidence="9 10">
        <text>tRNA(Pro) + L-proline + ATP = L-prolyl-tRNA(Pro) + AMP + diphosphate</text>
        <dbReference type="Rhea" id="RHEA:14305"/>
        <dbReference type="Rhea" id="RHEA-COMP:9700"/>
        <dbReference type="Rhea" id="RHEA-COMP:9702"/>
        <dbReference type="ChEBI" id="CHEBI:30616"/>
        <dbReference type="ChEBI" id="CHEBI:33019"/>
        <dbReference type="ChEBI" id="CHEBI:60039"/>
        <dbReference type="ChEBI" id="CHEBI:78442"/>
        <dbReference type="ChEBI" id="CHEBI:78532"/>
        <dbReference type="ChEBI" id="CHEBI:456215"/>
        <dbReference type="EC" id="6.1.1.15"/>
    </reaction>
</comment>
<dbReference type="InterPro" id="IPR045864">
    <property type="entry name" value="aa-tRNA-synth_II/BPL/LPL"/>
</dbReference>
<dbReference type="Gene3D" id="3.30.930.10">
    <property type="entry name" value="Bira Bifunctional Protein, Domain 2"/>
    <property type="match status" value="2"/>
</dbReference>
<dbReference type="PROSITE" id="PS50862">
    <property type="entry name" value="AA_TRNA_LIGASE_II"/>
    <property type="match status" value="1"/>
</dbReference>
<dbReference type="InterPro" id="IPR004500">
    <property type="entry name" value="Pro-tRNA-synth_IIa_bac-type"/>
</dbReference>
<evidence type="ECO:0000256" key="9">
    <source>
        <dbReference type="ARBA" id="ARBA00047671"/>
    </source>
</evidence>
<keyword evidence="3 10" id="KW-0963">Cytoplasm</keyword>
<comment type="caution">
    <text evidence="12">The sequence shown here is derived from an EMBL/GenBank/DDBJ whole genome shotgun (WGS) entry which is preliminary data.</text>
</comment>
<reference evidence="13" key="1">
    <citation type="journal article" date="2019" name="Int. J. Syst. Evol. Microbiol.">
        <title>The Global Catalogue of Microorganisms (GCM) 10K type strain sequencing project: providing services to taxonomists for standard genome sequencing and annotation.</title>
        <authorList>
            <consortium name="The Broad Institute Genomics Platform"/>
            <consortium name="The Broad Institute Genome Sequencing Center for Infectious Disease"/>
            <person name="Wu L."/>
            <person name="Ma J."/>
        </authorList>
    </citation>
    <scope>NUCLEOTIDE SEQUENCE [LARGE SCALE GENOMIC DNA]</scope>
    <source>
        <strain evidence="13">NCAIM B.02333</strain>
    </source>
</reference>
<dbReference type="NCBIfam" id="TIGR00409">
    <property type="entry name" value="proS_fam_II"/>
    <property type="match status" value="1"/>
</dbReference>
<keyword evidence="13" id="KW-1185">Reference proteome</keyword>
<keyword evidence="6 10" id="KW-0067">ATP-binding</keyword>
<evidence type="ECO:0000259" key="11">
    <source>
        <dbReference type="PROSITE" id="PS50862"/>
    </source>
</evidence>
<keyword evidence="4 10" id="KW-0436">Ligase</keyword>
<dbReference type="EMBL" id="JBHRWW010000004">
    <property type="protein sequence ID" value="MFC3688350.1"/>
    <property type="molecule type" value="Genomic_DNA"/>
</dbReference>
<dbReference type="SUPFAM" id="SSF55681">
    <property type="entry name" value="Class II aaRS and biotin synthetases"/>
    <property type="match status" value="1"/>
</dbReference>
<dbReference type="CDD" id="cd00861">
    <property type="entry name" value="ProRS_anticodon_short"/>
    <property type="match status" value="1"/>
</dbReference>
<comment type="subunit">
    <text evidence="2 10">Homodimer.</text>
</comment>
<evidence type="ECO:0000256" key="8">
    <source>
        <dbReference type="ARBA" id="ARBA00023146"/>
    </source>
</evidence>
<dbReference type="InterPro" id="IPR002314">
    <property type="entry name" value="aa-tRNA-synt_IIb"/>
</dbReference>
<dbReference type="InterPro" id="IPR023717">
    <property type="entry name" value="Pro-tRNA-Synthase_IIa_type1"/>
</dbReference>
<evidence type="ECO:0000256" key="5">
    <source>
        <dbReference type="ARBA" id="ARBA00022741"/>
    </source>
</evidence>
<dbReference type="Pfam" id="PF00587">
    <property type="entry name" value="tRNA-synt_2b"/>
    <property type="match status" value="1"/>
</dbReference>
<gene>
    <name evidence="10" type="primary">proS</name>
    <name evidence="12" type="ORF">ACFOLH_08350</name>
</gene>
<dbReference type="CDD" id="cd00779">
    <property type="entry name" value="ProRS_core_prok"/>
    <property type="match status" value="1"/>
</dbReference>
<feature type="domain" description="Aminoacyl-transfer RNA synthetases class-II family profile" evidence="11">
    <location>
        <begin position="33"/>
        <end position="490"/>
    </location>
</feature>
<dbReference type="NCBIfam" id="NF006625">
    <property type="entry name" value="PRK09194.1"/>
    <property type="match status" value="1"/>
</dbReference>
<accession>A0ABV7WF51</accession>
<evidence type="ECO:0000256" key="6">
    <source>
        <dbReference type="ARBA" id="ARBA00022840"/>
    </source>
</evidence>
<evidence type="ECO:0000313" key="13">
    <source>
        <dbReference type="Proteomes" id="UP001595685"/>
    </source>
</evidence>
<evidence type="ECO:0000256" key="7">
    <source>
        <dbReference type="ARBA" id="ARBA00022917"/>
    </source>
</evidence>
<evidence type="ECO:0000256" key="4">
    <source>
        <dbReference type="ARBA" id="ARBA00022598"/>
    </source>
</evidence>
<evidence type="ECO:0000256" key="10">
    <source>
        <dbReference type="HAMAP-Rule" id="MF_01569"/>
    </source>
</evidence>
<dbReference type="InterPro" id="IPR002316">
    <property type="entry name" value="Pro-tRNA-ligase_IIa"/>
</dbReference>
<dbReference type="SUPFAM" id="SSF55826">
    <property type="entry name" value="YbaK/ProRS associated domain"/>
    <property type="match status" value="1"/>
</dbReference>
<dbReference type="InterPro" id="IPR036621">
    <property type="entry name" value="Anticodon-bd_dom_sf"/>
</dbReference>
<evidence type="ECO:0000256" key="2">
    <source>
        <dbReference type="ARBA" id="ARBA00011738"/>
    </source>
</evidence>
<dbReference type="InterPro" id="IPR033730">
    <property type="entry name" value="ProRS_core_prok"/>
</dbReference>
<dbReference type="InterPro" id="IPR006195">
    <property type="entry name" value="aa-tRNA-synth_II"/>
</dbReference>
<keyword evidence="5 10" id="KW-0547">Nucleotide-binding</keyword>
<dbReference type="GO" id="GO:0004827">
    <property type="term" value="F:proline-tRNA ligase activity"/>
    <property type="evidence" value="ECO:0007669"/>
    <property type="project" value="UniProtKB-EC"/>
</dbReference>
<dbReference type="Pfam" id="PF04073">
    <property type="entry name" value="tRNA_edit"/>
    <property type="match status" value="1"/>
</dbReference>
<comment type="domain">
    <text evidence="10">Consists of three domains: the N-terminal catalytic domain, the editing domain and the C-terminal anticodon-binding domain.</text>
</comment>
<comment type="function">
    <text evidence="10">Catalyzes the attachment of proline to tRNA(Pro) in a two-step reaction: proline is first activated by ATP to form Pro-AMP and then transferred to the acceptor end of tRNA(Pro). As ProRS can inadvertently accommodate and process non-cognate amino acids such as alanine and cysteine, to avoid such errors it has two additional distinct editing activities against alanine. One activity is designated as 'pretransfer' editing and involves the tRNA(Pro)-independent hydrolysis of activated Ala-AMP. The other activity is designated 'posttransfer' editing and involves deacylation of mischarged Ala-tRNA(Pro). The misacylated Cys-tRNA(Pro) is not edited by ProRS.</text>
</comment>
<dbReference type="HAMAP" id="MF_01569">
    <property type="entry name" value="Pro_tRNA_synth_type1"/>
    <property type="match status" value="1"/>
</dbReference>
<dbReference type="PANTHER" id="PTHR42753:SF2">
    <property type="entry name" value="PROLINE--TRNA LIGASE"/>
    <property type="match status" value="1"/>
</dbReference>
<dbReference type="PANTHER" id="PTHR42753">
    <property type="entry name" value="MITOCHONDRIAL RIBOSOME PROTEIN L39/PROLYL-TRNA LIGASE FAMILY MEMBER"/>
    <property type="match status" value="1"/>
</dbReference>
<dbReference type="EC" id="6.1.1.15" evidence="10"/>
<organism evidence="12 13">
    <name type="scientific">Aquipuribacter hungaricus</name>
    <dbReference type="NCBI Taxonomy" id="545624"/>
    <lineage>
        <taxon>Bacteria</taxon>
        <taxon>Bacillati</taxon>
        <taxon>Actinomycetota</taxon>
        <taxon>Actinomycetes</taxon>
        <taxon>Micrococcales</taxon>
        <taxon>Intrasporangiaceae</taxon>
        <taxon>Aquipuribacter</taxon>
    </lineage>
</organism>
<comment type="similarity">
    <text evidence="10">Belongs to the class-II aminoacyl-tRNA synthetase family. ProS type 1 subfamily.</text>
</comment>
<dbReference type="InterPro" id="IPR044140">
    <property type="entry name" value="ProRS_anticodon_short"/>
</dbReference>
<dbReference type="InterPro" id="IPR050062">
    <property type="entry name" value="Pro-tRNA_synthetase"/>
</dbReference>
<name>A0ABV7WF51_9MICO</name>
<keyword evidence="7 10" id="KW-0648">Protein biosynthesis</keyword>
<keyword evidence="8 10" id="KW-0030">Aminoacyl-tRNA synthetase</keyword>
<sequence>MRMSSLFLRTLRDDPADAEVASHRLLVRAGYVRRAAPGVYSWLPLGYRVLRKVEQVVREEMERIGAQEVHFPALVPREPYEATGRWAEYGDNVFRLQDRKRQDYLLAPTHEEMFTLLVKDLYSSYKDLPLSLFQIQTKYRDEARPRAGLLRGREFVMKDSYSFDVDDAGLEQSYQQHRAAYLRLFERLGLDVVVVAAVSGAMGGSASEEFLHPSPAGEDTYVRCTSCDYAANVEAVTTRPPAAVALDGLPAAHVEDTPDTPTIQSLVDHANAAFPREDRPWQASDTLKNVLVVLRHPDGTREPLAVGVPGDREVDAKRLQAAVEPAEVEAFTEADFAAHPGLAKGYIGPGALGSAGSTGIRYLLDPRVVVGSAWLTGADRRGHHVFDLVAGRDFPAAGTDGSDGTVEAAEVRDGDPCPVCEAGTLESARGIEMGHVFQLGRKYAEALDLKVLDQDGKQVVVTMGSYGVGVSRAVAAIAESGHDDAGLVWPAEISPADVHLVVAGKDADVAAGAEALAARLDAAGLDVVLDDRKASVGVKFKDAELVGIPTIVVAGKRFAEGFVEVKDRRTGEREDVALDDLPARLGVA</sequence>
<comment type="subcellular location">
    <subcellularLocation>
        <location evidence="1 10">Cytoplasm</location>
    </subcellularLocation>
</comment>
<evidence type="ECO:0000256" key="3">
    <source>
        <dbReference type="ARBA" id="ARBA00022490"/>
    </source>
</evidence>
<dbReference type="Proteomes" id="UP001595685">
    <property type="component" value="Unassembled WGS sequence"/>
</dbReference>
<dbReference type="PRINTS" id="PR01046">
    <property type="entry name" value="TRNASYNTHPRO"/>
</dbReference>
<dbReference type="Gene3D" id="3.90.960.10">
    <property type="entry name" value="YbaK/aminoacyl-tRNA synthetase-associated domain"/>
    <property type="match status" value="1"/>
</dbReference>
<protein>
    <recommendedName>
        <fullName evidence="10">Proline--tRNA ligase</fullName>
        <ecNumber evidence="10">6.1.1.15</ecNumber>
    </recommendedName>
    <alternativeName>
        <fullName evidence="10">Prolyl-tRNA synthetase</fullName>
        <shortName evidence="10">ProRS</shortName>
    </alternativeName>
</protein>
<dbReference type="InterPro" id="IPR036754">
    <property type="entry name" value="YbaK/aa-tRNA-synt-asso_dom_sf"/>
</dbReference>
<dbReference type="InterPro" id="IPR007214">
    <property type="entry name" value="YbaK/aa-tRNA-synth-assoc-dom"/>
</dbReference>